<reference evidence="2 3" key="1">
    <citation type="submission" date="2018-03" db="EMBL/GenBank/DDBJ databases">
        <title>Genomic Encyclopedia of Archaeal and Bacterial Type Strains, Phase II (KMG-II): from individual species to whole genera.</title>
        <authorList>
            <person name="Goeker M."/>
        </authorList>
    </citation>
    <scope>NUCLEOTIDE SEQUENCE [LARGE SCALE GENOMIC DNA]</scope>
    <source>
        <strain evidence="2 3">DSM 44720</strain>
    </source>
</reference>
<feature type="transmembrane region" description="Helical" evidence="1">
    <location>
        <begin position="18"/>
        <end position="36"/>
    </location>
</feature>
<keyword evidence="3" id="KW-1185">Reference proteome</keyword>
<dbReference type="EMBL" id="PVTF01000013">
    <property type="protein sequence ID" value="PRY35666.1"/>
    <property type="molecule type" value="Genomic_DNA"/>
</dbReference>
<sequence>MEWHTNVGPDTFFTLPHLLLYSGTAVAGLTSLVVVLSTTAADRAGRVVDPIVAGRVVDPIVGGRAVAVLGRTFAAPVGYLVAGTGAAVFLVYGLWDQWWHGLYGFDAMVASPPHIGLLLSIMITTVGFTMVTVTGLDEVEADPVDLVAAGGALMAVVVLLCAILLGRGGALGLAVAGLGTVQTAVLFGTGWPAAGTVVATGLVGMASGALGGFLGVRFGAMLRQLAPVR</sequence>
<feature type="transmembrane region" description="Helical" evidence="1">
    <location>
        <begin position="146"/>
        <end position="170"/>
    </location>
</feature>
<keyword evidence="1" id="KW-0472">Membrane</keyword>
<dbReference type="AlphaFoldDB" id="A0A2T0SQI6"/>
<feature type="transmembrane region" description="Helical" evidence="1">
    <location>
        <begin position="73"/>
        <end position="95"/>
    </location>
</feature>
<protein>
    <submittedName>
        <fullName evidence="2">Uncharacterized protein</fullName>
    </submittedName>
</protein>
<organism evidence="2 3">
    <name type="scientific">Umezawaea tangerina</name>
    <dbReference type="NCBI Taxonomy" id="84725"/>
    <lineage>
        <taxon>Bacteria</taxon>
        <taxon>Bacillati</taxon>
        <taxon>Actinomycetota</taxon>
        <taxon>Actinomycetes</taxon>
        <taxon>Pseudonocardiales</taxon>
        <taxon>Pseudonocardiaceae</taxon>
        <taxon>Umezawaea</taxon>
    </lineage>
</organism>
<name>A0A2T0SQI6_9PSEU</name>
<gene>
    <name evidence="2" type="ORF">CLV43_11393</name>
</gene>
<keyword evidence="1" id="KW-1133">Transmembrane helix</keyword>
<evidence type="ECO:0000313" key="3">
    <source>
        <dbReference type="Proteomes" id="UP000239494"/>
    </source>
</evidence>
<feature type="transmembrane region" description="Helical" evidence="1">
    <location>
        <begin position="190"/>
        <end position="216"/>
    </location>
</feature>
<proteinExistence type="predicted"/>
<comment type="caution">
    <text evidence="2">The sequence shown here is derived from an EMBL/GenBank/DDBJ whole genome shotgun (WGS) entry which is preliminary data.</text>
</comment>
<dbReference type="RefSeq" id="WP_245887220.1">
    <property type="nucleotide sequence ID" value="NZ_PVTF01000013.1"/>
</dbReference>
<evidence type="ECO:0000313" key="2">
    <source>
        <dbReference type="EMBL" id="PRY35666.1"/>
    </source>
</evidence>
<accession>A0A2T0SQI6</accession>
<keyword evidence="1" id="KW-0812">Transmembrane</keyword>
<dbReference type="Proteomes" id="UP000239494">
    <property type="component" value="Unassembled WGS sequence"/>
</dbReference>
<evidence type="ECO:0000256" key="1">
    <source>
        <dbReference type="SAM" id="Phobius"/>
    </source>
</evidence>
<feature type="transmembrane region" description="Helical" evidence="1">
    <location>
        <begin position="115"/>
        <end position="134"/>
    </location>
</feature>